<evidence type="ECO:0000256" key="1">
    <source>
        <dbReference type="SAM" id="MobiDB-lite"/>
    </source>
</evidence>
<dbReference type="EMBL" id="MN738877">
    <property type="protein sequence ID" value="QHT29411.1"/>
    <property type="molecule type" value="Genomic_DNA"/>
</dbReference>
<organism evidence="3">
    <name type="scientific">viral metagenome</name>
    <dbReference type="NCBI Taxonomy" id="1070528"/>
    <lineage>
        <taxon>unclassified sequences</taxon>
        <taxon>metagenomes</taxon>
        <taxon>organismal metagenomes</taxon>
    </lineage>
</organism>
<feature type="region of interest" description="Disordered" evidence="1">
    <location>
        <begin position="80"/>
        <end position="108"/>
    </location>
</feature>
<feature type="compositionally biased region" description="Pro residues" evidence="1">
    <location>
        <begin position="96"/>
        <end position="108"/>
    </location>
</feature>
<accession>A0A6C0EL58</accession>
<feature type="transmembrane region" description="Helical" evidence="2">
    <location>
        <begin position="137"/>
        <end position="155"/>
    </location>
</feature>
<reference evidence="3" key="1">
    <citation type="journal article" date="2020" name="Nature">
        <title>Giant virus diversity and host interactions through global metagenomics.</title>
        <authorList>
            <person name="Schulz F."/>
            <person name="Roux S."/>
            <person name="Paez-Espino D."/>
            <person name="Jungbluth S."/>
            <person name="Walsh D.A."/>
            <person name="Denef V.J."/>
            <person name="McMahon K.D."/>
            <person name="Konstantinidis K.T."/>
            <person name="Eloe-Fadrosh E.A."/>
            <person name="Kyrpides N.C."/>
            <person name="Woyke T."/>
        </authorList>
    </citation>
    <scope>NUCLEOTIDE SEQUENCE</scope>
    <source>
        <strain evidence="3">GVMAG-M-3300005589-24</strain>
    </source>
</reference>
<evidence type="ECO:0000256" key="2">
    <source>
        <dbReference type="SAM" id="Phobius"/>
    </source>
</evidence>
<keyword evidence="2" id="KW-1133">Transmembrane helix</keyword>
<keyword evidence="2" id="KW-0812">Transmembrane</keyword>
<proteinExistence type="predicted"/>
<protein>
    <submittedName>
        <fullName evidence="3">Uncharacterized protein</fullName>
    </submittedName>
</protein>
<sequence length="161" mass="17744">MSYNRPGVTMLDQLPDLEELEAGMGPPQVQAQFPPHGAGLPPGTERTYQKFIRGQHRIDPGAGMMNMEYYDTPGGYGAPMEHSNQYGTLEMGVPSQPQPPPEPMPPQPPPAPFINCIDIAKHVQDCPICSRFYRNDTTVYIIAIVVLAIVCLLLLKKVLDV</sequence>
<keyword evidence="2" id="KW-0472">Membrane</keyword>
<dbReference type="AlphaFoldDB" id="A0A6C0EL58"/>
<name>A0A6C0EL58_9ZZZZ</name>
<evidence type="ECO:0000313" key="3">
    <source>
        <dbReference type="EMBL" id="QHT29411.1"/>
    </source>
</evidence>